<keyword evidence="3" id="KW-1185">Reference proteome</keyword>
<keyword evidence="2" id="KW-0378">Hydrolase</keyword>
<reference evidence="2 3" key="1">
    <citation type="journal article" date="2018" name="Front. Microbiol.">
        <title>Hydrolytic Capabilities as a Key to Environmental Success: Chitinolytic and Cellulolytic Acidobacteria From Acidic Sub-arctic Soils and Boreal Peatlands.</title>
        <authorList>
            <person name="Belova S.E."/>
            <person name="Ravin N.V."/>
            <person name="Pankratov T.A."/>
            <person name="Rakitin A.L."/>
            <person name="Ivanova A.A."/>
            <person name="Beletsky A.V."/>
            <person name="Mardanov A.V."/>
            <person name="Sinninghe Damste J.S."/>
            <person name="Dedysh S.N."/>
        </authorList>
    </citation>
    <scope>NUCLEOTIDE SEQUENCE [LARGE SCALE GENOMIC DNA]</scope>
    <source>
        <strain evidence="2 3">SBC82</strain>
    </source>
</reference>
<dbReference type="SUPFAM" id="SSF53474">
    <property type="entry name" value="alpha/beta-Hydrolases"/>
    <property type="match status" value="1"/>
</dbReference>
<dbReference type="Proteomes" id="UP000253606">
    <property type="component" value="Chromosome"/>
</dbReference>
<dbReference type="PANTHER" id="PTHR43798:SF33">
    <property type="entry name" value="HYDROLASE, PUTATIVE (AFU_ORTHOLOGUE AFUA_2G14860)-RELATED"/>
    <property type="match status" value="1"/>
</dbReference>
<dbReference type="KEGG" id="abas:ACPOL_3055"/>
<evidence type="ECO:0000313" key="2">
    <source>
        <dbReference type="EMBL" id="AXC12354.1"/>
    </source>
</evidence>
<dbReference type="InterPro" id="IPR050266">
    <property type="entry name" value="AB_hydrolase_sf"/>
</dbReference>
<name>A0A2Z5G0Q5_9BACT</name>
<proteinExistence type="predicted"/>
<dbReference type="InterPro" id="IPR029058">
    <property type="entry name" value="AB_hydrolase_fold"/>
</dbReference>
<protein>
    <submittedName>
        <fullName evidence="2">Epoxide hydrolase</fullName>
    </submittedName>
</protein>
<accession>A0A2Z5G0Q5</accession>
<dbReference type="Pfam" id="PF00561">
    <property type="entry name" value="Abhydrolase_1"/>
    <property type="match status" value="1"/>
</dbReference>
<sequence length="263" mass="29336">MVLVPGWPESARAYDEVLPFLAARHHVLAVGPPGLGDSVESTQGYDTGSISRQLENAVRSFMPQSIHLVSHDVGAWIAYAWAAQFPERIRSLTLLDSALPGLTPPQSFPLPPEVNIKLWQLCFNTLPELPEVLTQGRERELFEWLIQHKAQHPERITQAKRDHYVECYSKPGAMTRGFAYYREAAKSALQNIEFAKTKLGMPVLALGGQIAMGDRLRKSMEALAVHVEGGAIEDCGHYVMEEQPEAVSSRLLEFFERVESAKS</sequence>
<dbReference type="PANTHER" id="PTHR43798">
    <property type="entry name" value="MONOACYLGLYCEROL LIPASE"/>
    <property type="match status" value="1"/>
</dbReference>
<dbReference type="Gene3D" id="3.40.50.1820">
    <property type="entry name" value="alpha/beta hydrolase"/>
    <property type="match status" value="1"/>
</dbReference>
<evidence type="ECO:0000313" key="3">
    <source>
        <dbReference type="Proteomes" id="UP000253606"/>
    </source>
</evidence>
<dbReference type="AlphaFoldDB" id="A0A2Z5G0Q5"/>
<dbReference type="EMBL" id="CP030840">
    <property type="protein sequence ID" value="AXC12354.1"/>
    <property type="molecule type" value="Genomic_DNA"/>
</dbReference>
<evidence type="ECO:0000259" key="1">
    <source>
        <dbReference type="Pfam" id="PF00561"/>
    </source>
</evidence>
<dbReference type="GO" id="GO:0016020">
    <property type="term" value="C:membrane"/>
    <property type="evidence" value="ECO:0007669"/>
    <property type="project" value="TreeGrafter"/>
</dbReference>
<gene>
    <name evidence="2" type="ORF">ACPOL_3055</name>
</gene>
<dbReference type="InterPro" id="IPR000073">
    <property type="entry name" value="AB_hydrolase_1"/>
</dbReference>
<dbReference type="GO" id="GO:0046464">
    <property type="term" value="P:acylglycerol catabolic process"/>
    <property type="evidence" value="ECO:0007669"/>
    <property type="project" value="TreeGrafter"/>
</dbReference>
<feature type="domain" description="AB hydrolase-1" evidence="1">
    <location>
        <begin position="1"/>
        <end position="242"/>
    </location>
</feature>
<organism evidence="2 3">
    <name type="scientific">Acidisarcina polymorpha</name>
    <dbReference type="NCBI Taxonomy" id="2211140"/>
    <lineage>
        <taxon>Bacteria</taxon>
        <taxon>Pseudomonadati</taxon>
        <taxon>Acidobacteriota</taxon>
        <taxon>Terriglobia</taxon>
        <taxon>Terriglobales</taxon>
        <taxon>Acidobacteriaceae</taxon>
        <taxon>Acidisarcina</taxon>
    </lineage>
</organism>
<dbReference type="GO" id="GO:0047372">
    <property type="term" value="F:monoacylglycerol lipase activity"/>
    <property type="evidence" value="ECO:0007669"/>
    <property type="project" value="TreeGrafter"/>
</dbReference>